<dbReference type="InterPro" id="IPR036679">
    <property type="entry name" value="FlgN-like_sf"/>
</dbReference>
<name>A0A940P9A6_9ENTE</name>
<comment type="caution">
    <text evidence="1">The sequence shown here is derived from an EMBL/GenBank/DDBJ whole genome shotgun (WGS) entry which is preliminary data.</text>
</comment>
<gene>
    <name evidence="1" type="ORF">I6N95_13425</name>
</gene>
<dbReference type="Gene3D" id="1.20.58.300">
    <property type="entry name" value="FlgN-like"/>
    <property type="match status" value="1"/>
</dbReference>
<keyword evidence="1" id="KW-0966">Cell projection</keyword>
<protein>
    <submittedName>
        <fullName evidence="1">Flagellar protein FlgN</fullName>
    </submittedName>
</protein>
<proteinExistence type="predicted"/>
<accession>A0A940P9A6</accession>
<dbReference type="RefSeq" id="WP_209528790.1">
    <property type="nucleotide sequence ID" value="NZ_JAEEGA010000008.1"/>
</dbReference>
<organism evidence="1 2">
    <name type="scientific">Vagococcus allomyrinae</name>
    <dbReference type="NCBI Taxonomy" id="2794353"/>
    <lineage>
        <taxon>Bacteria</taxon>
        <taxon>Bacillati</taxon>
        <taxon>Bacillota</taxon>
        <taxon>Bacilli</taxon>
        <taxon>Lactobacillales</taxon>
        <taxon>Enterococcaceae</taxon>
        <taxon>Vagococcus</taxon>
    </lineage>
</organism>
<dbReference type="GO" id="GO:0044780">
    <property type="term" value="P:bacterial-type flagellum assembly"/>
    <property type="evidence" value="ECO:0007669"/>
    <property type="project" value="InterPro"/>
</dbReference>
<keyword evidence="1" id="KW-0282">Flagellum</keyword>
<sequence>MEQDRQLQQLLRKFISLLKKEKQALIKNDGPRVSQLVKEKESFVELLGGFEPTGNPEIRDLVLKIRDLQADNLLLTEQALSYHDTFLSAVTQGLKKANSTYSRYGNLSEQEDVSLINQSF</sequence>
<keyword evidence="1" id="KW-0969">Cilium</keyword>
<dbReference type="EMBL" id="JAEEGA010000008">
    <property type="protein sequence ID" value="MBP1042016.1"/>
    <property type="molecule type" value="Genomic_DNA"/>
</dbReference>
<dbReference type="SUPFAM" id="SSF140566">
    <property type="entry name" value="FlgN-like"/>
    <property type="match status" value="1"/>
</dbReference>
<evidence type="ECO:0000313" key="1">
    <source>
        <dbReference type="EMBL" id="MBP1042016.1"/>
    </source>
</evidence>
<dbReference type="Proteomes" id="UP000674938">
    <property type="component" value="Unassembled WGS sequence"/>
</dbReference>
<dbReference type="AlphaFoldDB" id="A0A940P9A6"/>
<reference evidence="1" key="1">
    <citation type="submission" date="2020-12" db="EMBL/GenBank/DDBJ databases">
        <title>Vagococcus allomyrinae sp. nov. and Enterococcus lavae sp. nov., isolated from the larvae of Allomyrina dichotoma.</title>
        <authorList>
            <person name="Lee S.D."/>
        </authorList>
    </citation>
    <scope>NUCLEOTIDE SEQUENCE</scope>
    <source>
        <strain evidence="1">BWB3-3</strain>
    </source>
</reference>
<keyword evidence="2" id="KW-1185">Reference proteome</keyword>
<evidence type="ECO:0000313" key="2">
    <source>
        <dbReference type="Proteomes" id="UP000674938"/>
    </source>
</evidence>